<protein>
    <submittedName>
        <fullName evidence="1">Uncharacterized protein</fullName>
    </submittedName>
</protein>
<dbReference type="STRING" id="69279.BG36_03550"/>
<organism evidence="1 2">
    <name type="scientific">Aquamicrobium defluvii</name>
    <dbReference type="NCBI Taxonomy" id="69279"/>
    <lineage>
        <taxon>Bacteria</taxon>
        <taxon>Pseudomonadati</taxon>
        <taxon>Pseudomonadota</taxon>
        <taxon>Alphaproteobacteria</taxon>
        <taxon>Hyphomicrobiales</taxon>
        <taxon>Phyllobacteriaceae</taxon>
        <taxon>Aquamicrobium</taxon>
    </lineage>
</organism>
<evidence type="ECO:0000313" key="1">
    <source>
        <dbReference type="EMBL" id="EXL08621.1"/>
    </source>
</evidence>
<dbReference type="eggNOG" id="ENOG502ZTTX">
    <property type="taxonomic scope" value="Bacteria"/>
</dbReference>
<reference evidence="1 2" key="1">
    <citation type="submission" date="2014-02" db="EMBL/GenBank/DDBJ databases">
        <title>Aquamicrobium defluvii Genome sequencing.</title>
        <authorList>
            <person name="Wang X."/>
        </authorList>
    </citation>
    <scope>NUCLEOTIDE SEQUENCE [LARGE SCALE GENOMIC DNA]</scope>
    <source>
        <strain evidence="1 2">W13Z1</strain>
    </source>
</reference>
<name>A0A011UQX3_9HYPH</name>
<dbReference type="AlphaFoldDB" id="A0A011UQX3"/>
<dbReference type="HOGENOM" id="CLU_2846805_0_0_5"/>
<sequence>MARSEIVFDGRELMSSVRIGIRMPRMFGLRMWVATRLFELAGWVSGTNMVVEIENETDA</sequence>
<proteinExistence type="predicted"/>
<dbReference type="RefSeq" id="WP_035026311.1">
    <property type="nucleotide sequence ID" value="NZ_KK073886.1"/>
</dbReference>
<accession>A0A011UQX3</accession>
<comment type="caution">
    <text evidence="1">The sequence shown here is derived from an EMBL/GenBank/DDBJ whole genome shotgun (WGS) entry which is preliminary data.</text>
</comment>
<evidence type="ECO:0000313" key="2">
    <source>
        <dbReference type="Proteomes" id="UP000019849"/>
    </source>
</evidence>
<dbReference type="Proteomes" id="UP000019849">
    <property type="component" value="Unassembled WGS sequence"/>
</dbReference>
<dbReference type="EMBL" id="JENY01000012">
    <property type="protein sequence ID" value="EXL08621.1"/>
    <property type="molecule type" value="Genomic_DNA"/>
</dbReference>
<gene>
    <name evidence="1" type="ORF">BG36_03550</name>
</gene>